<comment type="caution">
    <text evidence="2">The sequence shown here is derived from an EMBL/GenBank/DDBJ whole genome shotgun (WGS) entry which is preliminary data.</text>
</comment>
<dbReference type="GO" id="GO:0005694">
    <property type="term" value="C:chromosome"/>
    <property type="evidence" value="ECO:0007669"/>
    <property type="project" value="InterPro"/>
</dbReference>
<dbReference type="STRING" id="658196.A0A397SSR7"/>
<organism evidence="2 3">
    <name type="scientific">Glomus cerebriforme</name>
    <dbReference type="NCBI Taxonomy" id="658196"/>
    <lineage>
        <taxon>Eukaryota</taxon>
        <taxon>Fungi</taxon>
        <taxon>Fungi incertae sedis</taxon>
        <taxon>Mucoromycota</taxon>
        <taxon>Glomeromycotina</taxon>
        <taxon>Glomeromycetes</taxon>
        <taxon>Glomerales</taxon>
        <taxon>Glomeraceae</taxon>
        <taxon>Glomus</taxon>
    </lineage>
</organism>
<dbReference type="Pfam" id="PF06470">
    <property type="entry name" value="SMC_hinge"/>
    <property type="match status" value="1"/>
</dbReference>
<evidence type="ECO:0000313" key="2">
    <source>
        <dbReference type="EMBL" id="RIA87959.1"/>
    </source>
</evidence>
<sequence>KLKIDRVAELISVQDEKYLKYLTALDICASRRLYVERVVVENDEVATQLIEKENLRKRETFIPLNRIRLYKISDENYQYFRE</sequence>
<dbReference type="AlphaFoldDB" id="A0A397SSR7"/>
<dbReference type="OrthoDB" id="10255539at2759"/>
<feature type="domain" description="SMC hinge" evidence="1">
    <location>
        <begin position="5"/>
        <end position="76"/>
    </location>
</feature>
<evidence type="ECO:0000259" key="1">
    <source>
        <dbReference type="Pfam" id="PF06470"/>
    </source>
</evidence>
<dbReference type="InterPro" id="IPR036277">
    <property type="entry name" value="SMC_hinge_sf"/>
</dbReference>
<dbReference type="InterPro" id="IPR010935">
    <property type="entry name" value="SMC_hinge"/>
</dbReference>
<protein>
    <recommendedName>
        <fullName evidence="1">SMC hinge domain-containing protein</fullName>
    </recommendedName>
</protein>
<name>A0A397SSR7_9GLOM</name>
<dbReference type="GO" id="GO:0051276">
    <property type="term" value="P:chromosome organization"/>
    <property type="evidence" value="ECO:0007669"/>
    <property type="project" value="InterPro"/>
</dbReference>
<dbReference type="GO" id="GO:0007059">
    <property type="term" value="P:chromosome segregation"/>
    <property type="evidence" value="ECO:0007669"/>
    <property type="project" value="UniProtKB-ARBA"/>
</dbReference>
<dbReference type="SUPFAM" id="SSF75553">
    <property type="entry name" value="Smc hinge domain"/>
    <property type="match status" value="1"/>
</dbReference>
<gene>
    <name evidence="2" type="ORF">C1645_827078</name>
</gene>
<reference evidence="2 3" key="1">
    <citation type="submission" date="2018-06" db="EMBL/GenBank/DDBJ databases">
        <title>Comparative genomics reveals the genomic features of Rhizophagus irregularis, R. cerebriforme, R. diaphanum and Gigaspora rosea, and their symbiotic lifestyle signature.</title>
        <authorList>
            <person name="Morin E."/>
            <person name="San Clemente H."/>
            <person name="Chen E.C.H."/>
            <person name="De La Providencia I."/>
            <person name="Hainaut M."/>
            <person name="Kuo A."/>
            <person name="Kohler A."/>
            <person name="Murat C."/>
            <person name="Tang N."/>
            <person name="Roy S."/>
            <person name="Loubradou J."/>
            <person name="Henrissat B."/>
            <person name="Grigoriev I.V."/>
            <person name="Corradi N."/>
            <person name="Roux C."/>
            <person name="Martin F.M."/>
        </authorList>
    </citation>
    <scope>NUCLEOTIDE SEQUENCE [LARGE SCALE GENOMIC DNA]</scope>
    <source>
        <strain evidence="2 3">DAOM 227022</strain>
    </source>
</reference>
<dbReference type="Gene3D" id="1.20.1060.20">
    <property type="match status" value="1"/>
</dbReference>
<proteinExistence type="predicted"/>
<dbReference type="PANTHER" id="PTHR43977">
    <property type="entry name" value="STRUCTURAL MAINTENANCE OF CHROMOSOMES PROTEIN 3"/>
    <property type="match status" value="1"/>
</dbReference>
<keyword evidence="3" id="KW-1185">Reference proteome</keyword>
<dbReference type="GO" id="GO:0005524">
    <property type="term" value="F:ATP binding"/>
    <property type="evidence" value="ECO:0007669"/>
    <property type="project" value="InterPro"/>
</dbReference>
<evidence type="ECO:0000313" key="3">
    <source>
        <dbReference type="Proteomes" id="UP000265703"/>
    </source>
</evidence>
<dbReference type="EMBL" id="QKYT01000285">
    <property type="protein sequence ID" value="RIA87959.1"/>
    <property type="molecule type" value="Genomic_DNA"/>
</dbReference>
<dbReference type="Proteomes" id="UP000265703">
    <property type="component" value="Unassembled WGS sequence"/>
</dbReference>
<feature type="non-terminal residue" evidence="2">
    <location>
        <position position="1"/>
    </location>
</feature>
<accession>A0A397SSR7</accession>